<reference evidence="1" key="1">
    <citation type="submission" date="2018-02" db="EMBL/GenBank/DDBJ databases">
        <title>Rhizophora mucronata_Transcriptome.</title>
        <authorList>
            <person name="Meera S.P."/>
            <person name="Sreeshan A."/>
            <person name="Augustine A."/>
        </authorList>
    </citation>
    <scope>NUCLEOTIDE SEQUENCE</scope>
    <source>
        <tissue evidence="1">Leaf</tissue>
    </source>
</reference>
<protein>
    <submittedName>
        <fullName evidence="1">Uncharacterized protein</fullName>
    </submittedName>
</protein>
<organism evidence="1">
    <name type="scientific">Rhizophora mucronata</name>
    <name type="common">Asiatic mangrove</name>
    <dbReference type="NCBI Taxonomy" id="61149"/>
    <lineage>
        <taxon>Eukaryota</taxon>
        <taxon>Viridiplantae</taxon>
        <taxon>Streptophyta</taxon>
        <taxon>Embryophyta</taxon>
        <taxon>Tracheophyta</taxon>
        <taxon>Spermatophyta</taxon>
        <taxon>Magnoliopsida</taxon>
        <taxon>eudicotyledons</taxon>
        <taxon>Gunneridae</taxon>
        <taxon>Pentapetalae</taxon>
        <taxon>rosids</taxon>
        <taxon>fabids</taxon>
        <taxon>Malpighiales</taxon>
        <taxon>Rhizophoraceae</taxon>
        <taxon>Rhizophora</taxon>
    </lineage>
</organism>
<proteinExistence type="predicted"/>
<name>A0A2P2QWT6_RHIMU</name>
<dbReference type="EMBL" id="GGEC01090931">
    <property type="protein sequence ID" value="MBX71415.1"/>
    <property type="molecule type" value="Transcribed_RNA"/>
</dbReference>
<evidence type="ECO:0000313" key="1">
    <source>
        <dbReference type="EMBL" id="MBX71415.1"/>
    </source>
</evidence>
<sequence length="41" mass="5048">MDFSFYPFFQYKIFKFTFWCPLKTNFSEICVSNHVKQEVSI</sequence>
<accession>A0A2P2QWT6</accession>
<dbReference type="AlphaFoldDB" id="A0A2P2QWT6"/>